<reference evidence="2" key="1">
    <citation type="submission" date="2023-01" db="EMBL/GenBank/DDBJ databases">
        <authorList>
            <person name="Van Ghelder C."/>
            <person name="Rancurel C."/>
        </authorList>
    </citation>
    <scope>NUCLEOTIDE SEQUENCE</scope>
    <source>
        <strain evidence="2">CNCM I-4278</strain>
    </source>
</reference>
<evidence type="ECO:0000313" key="3">
    <source>
        <dbReference type="Proteomes" id="UP001152607"/>
    </source>
</evidence>
<comment type="caution">
    <text evidence="2">The sequence shown here is derived from an EMBL/GenBank/DDBJ whole genome shotgun (WGS) entry which is preliminary data.</text>
</comment>
<protein>
    <submittedName>
        <fullName evidence="2">Uncharacterized protein</fullName>
    </submittedName>
</protein>
<keyword evidence="1" id="KW-0732">Signal</keyword>
<keyword evidence="3" id="KW-1185">Reference proteome</keyword>
<name>A0A9W4XPZ6_9PLEO</name>
<dbReference type="AlphaFoldDB" id="A0A9W4XPZ6"/>
<dbReference type="Proteomes" id="UP001152607">
    <property type="component" value="Unassembled WGS sequence"/>
</dbReference>
<proteinExistence type="predicted"/>
<sequence length="179" mass="20647">MLLLSVVVVSGGSAYSMQPIKIPKIRFTMDLEATQVQHQTQYSQQNPLASSDIHHQKETIFSHQQSNQPDKVSKKNLLLNNCDRPRSHPPNRCKPPQSPQFLTKLKSCNKKPIPTWRTRVFFYLLSFRPSFLVSSLFFSNSDRRRFVISGTCVDAINRREENYFSGIVRFFLIIGGDQQ</sequence>
<evidence type="ECO:0000313" key="2">
    <source>
        <dbReference type="EMBL" id="CAI6336515.1"/>
    </source>
</evidence>
<dbReference type="EMBL" id="CAOQHR010000006">
    <property type="protein sequence ID" value="CAI6336515.1"/>
    <property type="molecule type" value="Genomic_DNA"/>
</dbReference>
<gene>
    <name evidence="2" type="ORF">PDIGIT_LOCUS9618</name>
</gene>
<evidence type="ECO:0000256" key="1">
    <source>
        <dbReference type="SAM" id="SignalP"/>
    </source>
</evidence>
<organism evidence="2 3">
    <name type="scientific">Periconia digitata</name>
    <dbReference type="NCBI Taxonomy" id="1303443"/>
    <lineage>
        <taxon>Eukaryota</taxon>
        <taxon>Fungi</taxon>
        <taxon>Dikarya</taxon>
        <taxon>Ascomycota</taxon>
        <taxon>Pezizomycotina</taxon>
        <taxon>Dothideomycetes</taxon>
        <taxon>Pleosporomycetidae</taxon>
        <taxon>Pleosporales</taxon>
        <taxon>Massarineae</taxon>
        <taxon>Periconiaceae</taxon>
        <taxon>Periconia</taxon>
    </lineage>
</organism>
<feature type="chain" id="PRO_5040775371" evidence="1">
    <location>
        <begin position="17"/>
        <end position="179"/>
    </location>
</feature>
<feature type="signal peptide" evidence="1">
    <location>
        <begin position="1"/>
        <end position="16"/>
    </location>
</feature>
<accession>A0A9W4XPZ6</accession>